<evidence type="ECO:0000256" key="12">
    <source>
        <dbReference type="RuleBase" id="RU003848"/>
    </source>
</evidence>
<dbReference type="Gene3D" id="2.40.30.20">
    <property type="match status" value="1"/>
</dbReference>
<keyword evidence="7" id="KW-1133">Transmembrane helix</keyword>
<keyword evidence="17" id="KW-1185">Reference proteome</keyword>
<dbReference type="CDD" id="cd18116">
    <property type="entry name" value="ATP-synt_F1_alpha_N"/>
    <property type="match status" value="1"/>
</dbReference>
<evidence type="ECO:0000313" key="17">
    <source>
        <dbReference type="Proteomes" id="UP000002051"/>
    </source>
</evidence>
<comment type="subcellular location">
    <subcellularLocation>
        <location evidence="1">Membrane</location>
        <topology evidence="1">Single-pass membrane protein</topology>
    </subcellularLocation>
</comment>
<feature type="domain" description="ATPase F1/V1/A1 complex alpha/beta subunit N-terminal" evidence="14">
    <location>
        <begin position="161"/>
        <end position="222"/>
    </location>
</feature>
<evidence type="ECO:0000256" key="3">
    <source>
        <dbReference type="ARBA" id="ARBA00022448"/>
    </source>
</evidence>
<dbReference type="PANTHER" id="PTHR34264:SF3">
    <property type="entry name" value="ATP SYNTHASE SUBUNIT B, CHLOROPLASTIC"/>
    <property type="match status" value="1"/>
</dbReference>
<evidence type="ECO:0000256" key="9">
    <source>
        <dbReference type="ARBA" id="ARBA00023136"/>
    </source>
</evidence>
<keyword evidence="3 12" id="KW-0813">Transport</keyword>
<comment type="similarity">
    <text evidence="12">Belongs to the ATPase B chain family.</text>
</comment>
<dbReference type="CDD" id="cd06503">
    <property type="entry name" value="ATP-synt_Fo_b"/>
    <property type="match status" value="1"/>
</dbReference>
<dbReference type="AlphaFoldDB" id="A0A072VRU8"/>
<dbReference type="SUPFAM" id="SSF50615">
    <property type="entry name" value="N-terminal domain of alpha and beta subunits of F1 ATP synthase"/>
    <property type="match status" value="1"/>
</dbReference>
<keyword evidence="10" id="KW-0066">ATP synthesis</keyword>
<dbReference type="GO" id="GO:0015986">
    <property type="term" value="P:proton motive force-driven ATP synthesis"/>
    <property type="evidence" value="ECO:0007669"/>
    <property type="project" value="InterPro"/>
</dbReference>
<keyword evidence="6 12" id="KW-0375">Hydrogen ion transport</keyword>
<dbReference type="Pfam" id="PF00430">
    <property type="entry name" value="ATP-synt_B"/>
    <property type="match status" value="1"/>
</dbReference>
<organism evidence="15 17">
    <name type="scientific">Medicago truncatula</name>
    <name type="common">Barrel medic</name>
    <name type="synonym">Medicago tribuloides</name>
    <dbReference type="NCBI Taxonomy" id="3880"/>
    <lineage>
        <taxon>Eukaryota</taxon>
        <taxon>Viridiplantae</taxon>
        <taxon>Streptophyta</taxon>
        <taxon>Embryophyta</taxon>
        <taxon>Tracheophyta</taxon>
        <taxon>Spermatophyta</taxon>
        <taxon>Magnoliopsida</taxon>
        <taxon>eudicotyledons</taxon>
        <taxon>Gunneridae</taxon>
        <taxon>Pentapetalae</taxon>
        <taxon>rosids</taxon>
        <taxon>fabids</taxon>
        <taxon>Fabales</taxon>
        <taxon>Fabaceae</taxon>
        <taxon>Papilionoideae</taxon>
        <taxon>50 kb inversion clade</taxon>
        <taxon>NPAAA clade</taxon>
        <taxon>Hologalegina</taxon>
        <taxon>IRL clade</taxon>
        <taxon>Trifolieae</taxon>
        <taxon>Medicago</taxon>
    </lineage>
</organism>
<dbReference type="PANTHER" id="PTHR34264">
    <property type="entry name" value="ATP SYNTHASE SUBUNIT B, CHLOROPLASTIC"/>
    <property type="match status" value="1"/>
</dbReference>
<name>A0A072VRU8_MEDTR</name>
<dbReference type="InterPro" id="IPR036121">
    <property type="entry name" value="ATPase_F1/V1/A1_a/bsu_N_sf"/>
</dbReference>
<dbReference type="GO" id="GO:0015078">
    <property type="term" value="F:proton transmembrane transporter activity"/>
    <property type="evidence" value="ECO:0007669"/>
    <property type="project" value="InterPro"/>
</dbReference>
<dbReference type="InterPro" id="IPR002146">
    <property type="entry name" value="ATP_synth_b/b'su_bac/chlpt"/>
</dbReference>
<evidence type="ECO:0000256" key="6">
    <source>
        <dbReference type="ARBA" id="ARBA00022781"/>
    </source>
</evidence>
<dbReference type="GO" id="GO:0045259">
    <property type="term" value="C:proton-transporting ATP synthase complex"/>
    <property type="evidence" value="ECO:0007669"/>
    <property type="project" value="UniProtKB-KW"/>
</dbReference>
<evidence type="ECO:0000256" key="11">
    <source>
        <dbReference type="ARBA" id="ARBA00025198"/>
    </source>
</evidence>
<dbReference type="InterPro" id="IPR004100">
    <property type="entry name" value="ATPase_F1/V1/A1_a/bsu_N"/>
</dbReference>
<sequence length="222" mass="25029">MCSKGDIATATSSRLMIDTIIKFTYGISCAFLCKQEDDVLDLRIAFSEFEMRILRTIRNSEELREAAVEQLEKARARLRKVETEADRFRVNGYSEIEREKLNLINSIYTTLEQFENYKNETIHFEQQRAINQVQQTVLQQALQGALGTLNSCLNNELHLRTVLQVGDDITRIYGLDEVMAGELVEFEEDAVGIALNLESKNVGVALMGDGLLIQDGSSVKAT</sequence>
<protein>
    <submittedName>
        <fullName evidence="15">ATP synthase CF0 B subunit</fullName>
    </submittedName>
</protein>
<keyword evidence="5 12" id="KW-0812">Transmembrane</keyword>
<evidence type="ECO:0000256" key="7">
    <source>
        <dbReference type="ARBA" id="ARBA00022989"/>
    </source>
</evidence>
<comment type="function">
    <text evidence="11">F(1)F(0) ATP synthase produces ATP from ADP in the presence of a proton or sodium gradient. F-type ATPases consist of two structural domains, F(1) containing the extramembraneous catalytic core and F(0) containing the membrane proton channel, linked together by a central stalk and a peripheral stalk. During catalysis, ATP synthesis in the catalytic domain of F(1) is coupled via a rotary mechanism of the central stalk subunits to proton translocation.</text>
</comment>
<evidence type="ECO:0000256" key="1">
    <source>
        <dbReference type="ARBA" id="ARBA00004167"/>
    </source>
</evidence>
<evidence type="ECO:0000313" key="15">
    <source>
        <dbReference type="EMBL" id="KEH44173.1"/>
    </source>
</evidence>
<evidence type="ECO:0000256" key="8">
    <source>
        <dbReference type="ARBA" id="ARBA00023065"/>
    </source>
</evidence>
<evidence type="ECO:0000256" key="10">
    <source>
        <dbReference type="ARBA" id="ARBA00023310"/>
    </source>
</evidence>
<proteinExistence type="inferred from homology"/>
<evidence type="ECO:0000256" key="2">
    <source>
        <dbReference type="ARBA" id="ARBA00008936"/>
    </source>
</evidence>
<dbReference type="Proteomes" id="UP000002051">
    <property type="component" value="Unassembled WGS sequence"/>
</dbReference>
<evidence type="ECO:0000313" key="16">
    <source>
        <dbReference type="EnsemblPlants" id="KEH44173"/>
    </source>
</evidence>
<dbReference type="EnsemblPlants" id="KEH44173">
    <property type="protein sequence ID" value="KEH44173"/>
    <property type="gene ID" value="MTR_1g109420"/>
</dbReference>
<dbReference type="InterPro" id="IPR023366">
    <property type="entry name" value="ATP_synth_asu-like_sf"/>
</dbReference>
<dbReference type="HOGENOM" id="CLU_1246993_0_0_1"/>
<gene>
    <name evidence="15" type="ordered locus">MTR_1g109420</name>
</gene>
<dbReference type="EMBL" id="CM001217">
    <property type="protein sequence ID" value="KEH44173.1"/>
    <property type="molecule type" value="Genomic_DNA"/>
</dbReference>
<keyword evidence="13" id="KW-0175">Coiled coil</keyword>
<evidence type="ECO:0000256" key="13">
    <source>
        <dbReference type="SAM" id="Coils"/>
    </source>
</evidence>
<keyword evidence="8 12" id="KW-0406">Ion transport</keyword>
<keyword evidence="9" id="KW-0472">Membrane</keyword>
<comment type="similarity">
    <text evidence="2">Belongs to the ATPase alpha/beta chains family.</text>
</comment>
<evidence type="ECO:0000256" key="5">
    <source>
        <dbReference type="ARBA" id="ARBA00022692"/>
    </source>
</evidence>
<accession>A0A072VRU8</accession>
<feature type="coiled-coil region" evidence="13">
    <location>
        <begin position="57"/>
        <end position="91"/>
    </location>
</feature>
<evidence type="ECO:0000256" key="4">
    <source>
        <dbReference type="ARBA" id="ARBA00022547"/>
    </source>
</evidence>
<dbReference type="GO" id="GO:0005524">
    <property type="term" value="F:ATP binding"/>
    <property type="evidence" value="ECO:0007669"/>
    <property type="project" value="UniProtKB-KW"/>
</dbReference>
<reference evidence="15 17" key="2">
    <citation type="journal article" date="2014" name="BMC Genomics">
        <title>An improved genome release (version Mt4.0) for the model legume Medicago truncatula.</title>
        <authorList>
            <person name="Tang H."/>
            <person name="Krishnakumar V."/>
            <person name="Bidwell S."/>
            <person name="Rosen B."/>
            <person name="Chan A."/>
            <person name="Zhou S."/>
            <person name="Gentzbittel L."/>
            <person name="Childs K.L."/>
            <person name="Yandell M."/>
            <person name="Gundlach H."/>
            <person name="Mayer K.F."/>
            <person name="Schwartz D.C."/>
            <person name="Town C.D."/>
        </authorList>
    </citation>
    <scope>GENOME REANNOTATION</scope>
    <source>
        <strain evidence="15">A17</strain>
        <strain evidence="16 17">cv. Jemalong A17</strain>
    </source>
</reference>
<dbReference type="STRING" id="3880.A0A072VRU8"/>
<reference evidence="16" key="3">
    <citation type="submission" date="2015-04" db="UniProtKB">
        <authorList>
            <consortium name="EnsemblPlants"/>
        </authorList>
    </citation>
    <scope>IDENTIFICATION</scope>
    <source>
        <strain evidence="16">cv. Jemalong A17</strain>
    </source>
</reference>
<reference evidence="15 17" key="1">
    <citation type="journal article" date="2011" name="Nature">
        <title>The Medicago genome provides insight into the evolution of rhizobial symbioses.</title>
        <authorList>
            <person name="Young N.D."/>
            <person name="Debelle F."/>
            <person name="Oldroyd G.E."/>
            <person name="Geurts R."/>
            <person name="Cannon S.B."/>
            <person name="Udvardi M.K."/>
            <person name="Benedito V.A."/>
            <person name="Mayer K.F."/>
            <person name="Gouzy J."/>
            <person name="Schoof H."/>
            <person name="Van de Peer Y."/>
            <person name="Proost S."/>
            <person name="Cook D.R."/>
            <person name="Meyers B.C."/>
            <person name="Spannagl M."/>
            <person name="Cheung F."/>
            <person name="De Mita S."/>
            <person name="Krishnakumar V."/>
            <person name="Gundlach H."/>
            <person name="Zhou S."/>
            <person name="Mudge J."/>
            <person name="Bharti A.K."/>
            <person name="Murray J.D."/>
            <person name="Naoumkina M.A."/>
            <person name="Rosen B."/>
            <person name="Silverstein K.A."/>
            <person name="Tang H."/>
            <person name="Rombauts S."/>
            <person name="Zhao P.X."/>
            <person name="Zhou P."/>
            <person name="Barbe V."/>
            <person name="Bardou P."/>
            <person name="Bechner M."/>
            <person name="Bellec A."/>
            <person name="Berger A."/>
            <person name="Berges H."/>
            <person name="Bidwell S."/>
            <person name="Bisseling T."/>
            <person name="Choisne N."/>
            <person name="Couloux A."/>
            <person name="Denny R."/>
            <person name="Deshpande S."/>
            <person name="Dai X."/>
            <person name="Doyle J.J."/>
            <person name="Dudez A.M."/>
            <person name="Farmer A.D."/>
            <person name="Fouteau S."/>
            <person name="Franken C."/>
            <person name="Gibelin C."/>
            <person name="Gish J."/>
            <person name="Goldstein S."/>
            <person name="Gonzalez A.J."/>
            <person name="Green P.J."/>
            <person name="Hallab A."/>
            <person name="Hartog M."/>
            <person name="Hua A."/>
            <person name="Humphray S.J."/>
            <person name="Jeong D.H."/>
            <person name="Jing Y."/>
            <person name="Jocker A."/>
            <person name="Kenton S.M."/>
            <person name="Kim D.J."/>
            <person name="Klee K."/>
            <person name="Lai H."/>
            <person name="Lang C."/>
            <person name="Lin S."/>
            <person name="Macmil S.L."/>
            <person name="Magdelenat G."/>
            <person name="Matthews L."/>
            <person name="McCorrison J."/>
            <person name="Monaghan E.L."/>
            <person name="Mun J.H."/>
            <person name="Najar F.Z."/>
            <person name="Nicholson C."/>
            <person name="Noirot C."/>
            <person name="O'Bleness M."/>
            <person name="Paule C.R."/>
            <person name="Poulain J."/>
            <person name="Prion F."/>
            <person name="Qin B."/>
            <person name="Qu C."/>
            <person name="Retzel E.F."/>
            <person name="Riddle C."/>
            <person name="Sallet E."/>
            <person name="Samain S."/>
            <person name="Samson N."/>
            <person name="Sanders I."/>
            <person name="Saurat O."/>
            <person name="Scarpelli C."/>
            <person name="Schiex T."/>
            <person name="Segurens B."/>
            <person name="Severin A.J."/>
            <person name="Sherrier D.J."/>
            <person name="Shi R."/>
            <person name="Sims S."/>
            <person name="Singer S.R."/>
            <person name="Sinharoy S."/>
            <person name="Sterck L."/>
            <person name="Viollet A."/>
            <person name="Wang B.B."/>
            <person name="Wang K."/>
            <person name="Wang M."/>
            <person name="Wang X."/>
            <person name="Warfsmann J."/>
            <person name="Weissenbach J."/>
            <person name="White D.D."/>
            <person name="White J.D."/>
            <person name="Wiley G.B."/>
            <person name="Wincker P."/>
            <person name="Xing Y."/>
            <person name="Yang L."/>
            <person name="Yao Z."/>
            <person name="Ying F."/>
            <person name="Zhai J."/>
            <person name="Zhou L."/>
            <person name="Zuber A."/>
            <person name="Denarie J."/>
            <person name="Dixon R.A."/>
            <person name="May G.D."/>
            <person name="Schwartz D.C."/>
            <person name="Rogers J."/>
            <person name="Quetier F."/>
            <person name="Town C.D."/>
            <person name="Roe B.A."/>
        </authorList>
    </citation>
    <scope>NUCLEOTIDE SEQUENCE [LARGE SCALE GENOMIC DNA]</scope>
    <source>
        <strain evidence="15">A17</strain>
        <strain evidence="16 17">cv. Jemalong A17</strain>
    </source>
</reference>
<dbReference type="Pfam" id="PF02874">
    <property type="entry name" value="ATP-synt_ab_N"/>
    <property type="match status" value="1"/>
</dbReference>
<keyword evidence="4 12" id="KW-0138">CF(0)</keyword>
<evidence type="ECO:0000259" key="14">
    <source>
        <dbReference type="Pfam" id="PF02874"/>
    </source>
</evidence>